<evidence type="ECO:0000259" key="1">
    <source>
        <dbReference type="Pfam" id="PF17906"/>
    </source>
</evidence>
<dbReference type="InterPro" id="IPR052709">
    <property type="entry name" value="Transposase-MT_Hybrid"/>
</dbReference>
<dbReference type="EMBL" id="BPLQ01014696">
    <property type="protein sequence ID" value="GIY82216.1"/>
    <property type="molecule type" value="Genomic_DNA"/>
</dbReference>
<gene>
    <name evidence="2" type="primary">X975_15074</name>
    <name evidence="2" type="ORF">CDAR_252411</name>
</gene>
<evidence type="ECO:0000313" key="3">
    <source>
        <dbReference type="Proteomes" id="UP001054837"/>
    </source>
</evidence>
<reference evidence="2 3" key="1">
    <citation type="submission" date="2021-06" db="EMBL/GenBank/DDBJ databases">
        <title>Caerostris darwini draft genome.</title>
        <authorList>
            <person name="Kono N."/>
            <person name="Arakawa K."/>
        </authorList>
    </citation>
    <scope>NUCLEOTIDE SEQUENCE [LARGE SCALE GENOMIC DNA]</scope>
</reference>
<dbReference type="Proteomes" id="UP001054837">
    <property type="component" value="Unassembled WGS sequence"/>
</dbReference>
<feature type="domain" description="Mos1 transposase HTH" evidence="1">
    <location>
        <begin position="16"/>
        <end position="58"/>
    </location>
</feature>
<evidence type="ECO:0000313" key="2">
    <source>
        <dbReference type="EMBL" id="GIY82216.1"/>
    </source>
</evidence>
<accession>A0AAV4WJQ6</accession>
<dbReference type="Gene3D" id="1.10.10.1450">
    <property type="match status" value="1"/>
</dbReference>
<comment type="caution">
    <text evidence="2">The sequence shown here is derived from an EMBL/GenBank/DDBJ whole genome shotgun (WGS) entry which is preliminary data.</text>
</comment>
<organism evidence="2 3">
    <name type="scientific">Caerostris darwini</name>
    <dbReference type="NCBI Taxonomy" id="1538125"/>
    <lineage>
        <taxon>Eukaryota</taxon>
        <taxon>Metazoa</taxon>
        <taxon>Ecdysozoa</taxon>
        <taxon>Arthropoda</taxon>
        <taxon>Chelicerata</taxon>
        <taxon>Arachnida</taxon>
        <taxon>Araneae</taxon>
        <taxon>Araneomorphae</taxon>
        <taxon>Entelegynae</taxon>
        <taxon>Araneoidea</taxon>
        <taxon>Araneidae</taxon>
        <taxon>Caerostris</taxon>
    </lineage>
</organism>
<dbReference type="PANTHER" id="PTHR46060">
    <property type="entry name" value="MARINER MOS1 TRANSPOSASE-LIKE PROTEIN"/>
    <property type="match status" value="1"/>
</dbReference>
<keyword evidence="3" id="KW-1185">Reference proteome</keyword>
<protein>
    <submittedName>
        <fullName evidence="2">Histone-lysine N-methyltransferase SETMAR</fullName>
    </submittedName>
</protein>
<dbReference type="InterPro" id="IPR041426">
    <property type="entry name" value="Mos1_HTH"/>
</dbReference>
<proteinExistence type="predicted"/>
<dbReference type="PANTHER" id="PTHR46060:SF1">
    <property type="entry name" value="MARINER MOS1 TRANSPOSASE-LIKE PROTEIN"/>
    <property type="match status" value="1"/>
</dbReference>
<dbReference type="Pfam" id="PF17906">
    <property type="entry name" value="HTH_48"/>
    <property type="match status" value="1"/>
</dbReference>
<name>A0AAV4WJQ6_9ARAC</name>
<sequence>MARRSENWSRLEVPAVIRFLWAKNVSASDIHSQIVDVYGEEAMSRQHVAEWCRSFQSGRQDVENRTMAGRDRSSSSMTEINTARVEEMIQIDLRATLREISSELRLSFGSVQHIVSDVLRYSKVCARWVPRALSHLSSALPF</sequence>
<dbReference type="AlphaFoldDB" id="A0AAV4WJQ6"/>